<feature type="region of interest" description="Disordered" evidence="6">
    <location>
        <begin position="177"/>
        <end position="251"/>
    </location>
</feature>
<dbReference type="PROSITE" id="PS50048">
    <property type="entry name" value="ZN2_CY6_FUNGAL_2"/>
    <property type="match status" value="1"/>
</dbReference>
<evidence type="ECO:0000256" key="3">
    <source>
        <dbReference type="ARBA" id="ARBA00023015"/>
    </source>
</evidence>
<keyword evidence="2" id="KW-0479">Metal-binding</keyword>
<keyword evidence="4" id="KW-0804">Transcription</keyword>
<dbReference type="InterPro" id="IPR007219">
    <property type="entry name" value="XnlR_reg_dom"/>
</dbReference>
<evidence type="ECO:0000313" key="9">
    <source>
        <dbReference type="Proteomes" id="UP000019487"/>
    </source>
</evidence>
<name>W9CNM8_SCLBF</name>
<dbReference type="Gene3D" id="4.10.240.10">
    <property type="entry name" value="Zn(2)-C6 fungal-type DNA-binding domain"/>
    <property type="match status" value="1"/>
</dbReference>
<dbReference type="PANTHER" id="PTHR47338:SF11">
    <property type="entry name" value="ZN(II)2CYS6 TRANSCRIPTION FACTOR (EUROFUNG)"/>
    <property type="match status" value="1"/>
</dbReference>
<evidence type="ECO:0000256" key="1">
    <source>
        <dbReference type="ARBA" id="ARBA00004123"/>
    </source>
</evidence>
<dbReference type="GO" id="GO:0003677">
    <property type="term" value="F:DNA binding"/>
    <property type="evidence" value="ECO:0007669"/>
    <property type="project" value="InterPro"/>
</dbReference>
<keyword evidence="9" id="KW-1185">Reference proteome</keyword>
<feature type="region of interest" description="Disordered" evidence="6">
    <location>
        <begin position="372"/>
        <end position="465"/>
    </location>
</feature>
<dbReference type="CDD" id="cd12148">
    <property type="entry name" value="fungal_TF_MHR"/>
    <property type="match status" value="1"/>
</dbReference>
<proteinExistence type="predicted"/>
<dbReference type="Pfam" id="PF00172">
    <property type="entry name" value="Zn_clus"/>
    <property type="match status" value="1"/>
</dbReference>
<comment type="subcellular location">
    <subcellularLocation>
        <location evidence="1">Nucleus</location>
    </subcellularLocation>
</comment>
<dbReference type="InterPro" id="IPR036864">
    <property type="entry name" value="Zn2-C6_fun-type_DNA-bd_sf"/>
</dbReference>
<dbReference type="InterPro" id="IPR050815">
    <property type="entry name" value="TF_fung"/>
</dbReference>
<comment type="caution">
    <text evidence="8">The sequence shown here is derived from an EMBL/GenBank/DDBJ whole genome shotgun (WGS) entry which is preliminary data.</text>
</comment>
<dbReference type="GO" id="GO:0005634">
    <property type="term" value="C:nucleus"/>
    <property type="evidence" value="ECO:0007669"/>
    <property type="project" value="UniProtKB-SubCell"/>
</dbReference>
<feature type="compositionally biased region" description="Polar residues" evidence="6">
    <location>
        <begin position="453"/>
        <end position="464"/>
    </location>
</feature>
<dbReference type="Pfam" id="PF04082">
    <property type="entry name" value="Fungal_trans"/>
    <property type="match status" value="1"/>
</dbReference>
<evidence type="ECO:0000256" key="6">
    <source>
        <dbReference type="SAM" id="MobiDB-lite"/>
    </source>
</evidence>
<accession>W9CNM8</accession>
<dbReference type="PANTHER" id="PTHR47338">
    <property type="entry name" value="ZN(II)2CYS6 TRANSCRIPTION FACTOR (EUROFUNG)-RELATED"/>
    <property type="match status" value="1"/>
</dbReference>
<dbReference type="InterPro" id="IPR001138">
    <property type="entry name" value="Zn2Cys6_DnaBD"/>
</dbReference>
<keyword evidence="3" id="KW-0805">Transcription regulation</keyword>
<feature type="compositionally biased region" description="Polar residues" evidence="6">
    <location>
        <begin position="16"/>
        <end position="28"/>
    </location>
</feature>
<sequence length="952" mass="106986">MSSFIPMPPFKKSIHSRTPSPSYESLNTFKDCKSPHIVSEQRGNHLRKRSENTLLPPRSPTSDQSKELFDQGRRGDMYQFVGSAPREQLPSINSLLGSALPPSRPAQSPYSDRQSPVFPSMSPQDGRLPATSIHPDRPFDANFQRPSVSLYSLHSSRSDTLGRLGLDYPAPFTRIVPTTLGPTPEPPGYASPFSHHDSRHSQVPSGNNWSPHSDSTRQEPSPALRAQPDLYRHQSHISRSDHESRQLYRDHASATESYLSTPAGIVTGEPVTGKDGLGPKIWTGNQFLPRFVKKADVAGDGLCYFYDDGTHCKTVIDGEVVNAHWGVTKAGKPRKRLAIACITCREKKIKCDPDYPRCVQCEKFGRVCKFKNAPRGGQSSPDTPPADSEDSLHRPSSSLTDDESFRVEGREVSHSVSPGQVLRRASPEPEYNKRKRSGYNDYTPVASEASPRLSVQDTDPSNTPWVEAPVTRSTDHTLQSDWQIDPFFSKTDLSNELLAAFFKYVPETAYCMFPKTKFTSWARSTREKSLNDLMLIYSILALGAGFSPKSEHKHLGARYAEIARYACDNRRVCIQLVQARLILALYYFAINNSSYSWDFCGSAVRAAAGLKLNIEIEKSDDAYLSTFPFGLDSRGYAECRRRTFWSCYIMDRFNGYGSGHLSMVDPKHVYLRLPCDEHSFENQVDFKNPLFDASISMSLNYPRTLGSMAYLINISTIWGDVMSNIYSNSQRPQPARSSEFTDFYQSTMDRISMWKSSLPNRYDFSAAALERISDPGELGSYITLHAVYQTTLMKLNRYVQPYRFDSVQLRGFVHKAEEHARSLLMIMDMVANRRASTDTRSPSSHVHIEFSSPFVGDAIISAVDILSAKSSKASVPEIINSFSGARSVIAEIAQFWQTAKAQQQLISQRVGDLTEIDRSNWSSPATESSSKWFEMREALEKTFSRENDCIYQ</sequence>
<protein>
    <recommendedName>
        <fullName evidence="7">Zn(2)-C6 fungal-type domain-containing protein</fullName>
    </recommendedName>
</protein>
<feature type="region of interest" description="Disordered" evidence="6">
    <location>
        <begin position="93"/>
        <end position="141"/>
    </location>
</feature>
<dbReference type="GO" id="GO:0008270">
    <property type="term" value="F:zinc ion binding"/>
    <property type="evidence" value="ECO:0007669"/>
    <property type="project" value="InterPro"/>
</dbReference>
<dbReference type="GO" id="GO:0000981">
    <property type="term" value="F:DNA-binding transcription factor activity, RNA polymerase II-specific"/>
    <property type="evidence" value="ECO:0007669"/>
    <property type="project" value="InterPro"/>
</dbReference>
<dbReference type="STRING" id="1432307.W9CNM8"/>
<dbReference type="Proteomes" id="UP000019487">
    <property type="component" value="Unassembled WGS sequence"/>
</dbReference>
<dbReference type="HOGENOM" id="CLU_008335_1_0_1"/>
<dbReference type="OrthoDB" id="5426798at2759"/>
<feature type="region of interest" description="Disordered" evidence="6">
    <location>
        <begin position="1"/>
        <end position="71"/>
    </location>
</feature>
<evidence type="ECO:0000256" key="4">
    <source>
        <dbReference type="ARBA" id="ARBA00023163"/>
    </source>
</evidence>
<gene>
    <name evidence="8" type="ORF">SBOR_3407</name>
</gene>
<evidence type="ECO:0000259" key="7">
    <source>
        <dbReference type="PROSITE" id="PS50048"/>
    </source>
</evidence>
<organism evidence="8 9">
    <name type="scientific">Sclerotinia borealis (strain F-4128)</name>
    <dbReference type="NCBI Taxonomy" id="1432307"/>
    <lineage>
        <taxon>Eukaryota</taxon>
        <taxon>Fungi</taxon>
        <taxon>Dikarya</taxon>
        <taxon>Ascomycota</taxon>
        <taxon>Pezizomycotina</taxon>
        <taxon>Leotiomycetes</taxon>
        <taxon>Helotiales</taxon>
        <taxon>Sclerotiniaceae</taxon>
        <taxon>Sclerotinia</taxon>
    </lineage>
</organism>
<dbReference type="EMBL" id="AYSA01000146">
    <property type="protein sequence ID" value="ESZ96249.1"/>
    <property type="molecule type" value="Genomic_DNA"/>
</dbReference>
<dbReference type="AlphaFoldDB" id="W9CNM8"/>
<dbReference type="CDD" id="cd00067">
    <property type="entry name" value="GAL4"/>
    <property type="match status" value="1"/>
</dbReference>
<feature type="domain" description="Zn(2)-C6 fungal-type" evidence="7">
    <location>
        <begin position="340"/>
        <end position="370"/>
    </location>
</feature>
<feature type="compositionally biased region" description="Basic and acidic residues" evidence="6">
    <location>
        <begin position="238"/>
        <end position="251"/>
    </location>
</feature>
<dbReference type="GO" id="GO:0006351">
    <property type="term" value="P:DNA-templated transcription"/>
    <property type="evidence" value="ECO:0007669"/>
    <property type="project" value="InterPro"/>
</dbReference>
<dbReference type="SMART" id="SM00906">
    <property type="entry name" value="Fungal_trans"/>
    <property type="match status" value="1"/>
</dbReference>
<reference evidence="8 9" key="1">
    <citation type="journal article" date="2014" name="Genome Announc.">
        <title>Draft genome sequence of Sclerotinia borealis, a psychrophilic plant pathogenic fungus.</title>
        <authorList>
            <person name="Mardanov A.V."/>
            <person name="Beletsky A.V."/>
            <person name="Kadnikov V.V."/>
            <person name="Ignatov A.N."/>
            <person name="Ravin N.V."/>
        </authorList>
    </citation>
    <scope>NUCLEOTIDE SEQUENCE [LARGE SCALE GENOMIC DNA]</scope>
    <source>
        <strain evidence="9">F-4157</strain>
    </source>
</reference>
<feature type="compositionally biased region" description="Polar residues" evidence="6">
    <location>
        <begin position="105"/>
        <end position="114"/>
    </location>
</feature>
<keyword evidence="5" id="KW-0539">Nucleus</keyword>
<evidence type="ECO:0000256" key="5">
    <source>
        <dbReference type="ARBA" id="ARBA00023242"/>
    </source>
</evidence>
<evidence type="ECO:0000256" key="2">
    <source>
        <dbReference type="ARBA" id="ARBA00022723"/>
    </source>
</evidence>
<feature type="compositionally biased region" description="Polar residues" evidence="6">
    <location>
        <begin position="201"/>
        <end position="213"/>
    </location>
</feature>
<dbReference type="SUPFAM" id="SSF57701">
    <property type="entry name" value="Zn2/Cys6 DNA-binding domain"/>
    <property type="match status" value="1"/>
</dbReference>
<dbReference type="PROSITE" id="PS00463">
    <property type="entry name" value="ZN2_CY6_FUNGAL_1"/>
    <property type="match status" value="1"/>
</dbReference>
<evidence type="ECO:0000313" key="8">
    <source>
        <dbReference type="EMBL" id="ESZ96249.1"/>
    </source>
</evidence>
<dbReference type="SMART" id="SM00066">
    <property type="entry name" value="GAL4"/>
    <property type="match status" value="1"/>
</dbReference>
<feature type="compositionally biased region" description="Basic and acidic residues" evidence="6">
    <location>
        <begin position="403"/>
        <end position="413"/>
    </location>
</feature>